<evidence type="ECO:0000256" key="6">
    <source>
        <dbReference type="ARBA" id="ARBA00023157"/>
    </source>
</evidence>
<sequence length="1840" mass="201106">MLINVRFIFINSKDNNFLFVAGPSAEFSAHKLVKPRLFHGRSKREIFHTRENEHKHADIITVGFEIDGVKRILDLRLNTDLIPVGFKQRTQHNGGYKTEVPDKHEICHYQGSVRGIPDSWVAISTCYGLKGVIFDGENMHHIHPEYETIESNHYLYKHSDLLNNYTCGYKGNHDATSHLNHLREKRATEAVRGPYNANRQSRYVELVLVIDKKEYTALGQDLQKVYHHCKDIANIINALYTPLNIFIALVGVEVWTESDQIALSSKGDTTLTNFLRYRREMLVKTIPNDNAQLLTRIHFEDGVVGKALKGPICTYEFSGGVSIDHSNIIGIVAATVAHEMGHNFGMEHDNTDCDCPDERCIMAASSGSTSPIHWSSCSLEYLALAFEHGMDYCLRNKPAKLFDSPICGNGFVEPGEQCDCGLKENCDNPCCNASTCMLHSNASCATGECCDLKTCKPKNAGVECRNAEHECDLSEYCTGQSEFCPKDVFKIDGESCNMGKAFCYQGSCRTHNDQCKLLWGPSGSSSDSQCYNMNNKGTKLGNCGYNRLNSSYIKCDDPNILCGMLHCKHLNERLEFGMESVAILSHSFINNGGKIIACRSAMVDLGLNQVDPGLSPDGAKCAPGKMCVNQKCMPIADLRTITVGRNICPNNCGGNGVCNSLGHCHCNRGFRPPDCVQPGYGGSDDSGPAEDPNARNDFVTALYVIFLGIVPTISLISFLVWYRKNNPSRPGWKKDILSPYVSNLPCFKNNKRPNLSPSIKKLSNKQLKVSSKNKFMNIFKFSRDNKNNSNSNNENLMHGHDNNKIFTINTLSRDKINIQRKNLVSTTNQDVINCSNNIIARNSLFLPQSDVSNDNVNDTMPIYANVSKIIARDGDSLPKKLHENNCDINVNGKSNLKVESKKDKNFKDLKLNTRIDFKQLEESPGSSGSAGVLLGVNKKNNEPLPFYNKKPPPPPAPPKSNKPKLHDRGFVKTIDRPAYSHPLTGLETIDSTLSSDPACASLLPKPENEENFRNNMFGHFKGFTLKPLPEDSQTSPPPVPAFVPPGPALPPLNPGSTARPLISSPVLAATTCTTMELPVPTRPAPDVPARPLETLESTTSLSQSSTSPALASLPSISIDDRSKSSTLNRIASILRPQVPKTRHQKAIKVDKEILRSLEISAPIPQQIIQITRSNLVLPNSTDSVDGSSEICPKVSEVKKVVMRAQSMRDSKQPRPAIHSFGSMRSTLKRPSSIPNNRPTAPPPPVPKQETPNLDLKIPGLPGYQTPITQINLVGKQEEYDDCMNLVREKSCDNIYAVIEEVDDKTYKVPKPVDNGLGLLGEIVSEISHRNFDSIYSSSTLKRKEKEKADGNYVNANANHYKSPASIYSNSSTAMSAVLSETSSGYLLPSAVNVPCLGGKAPGNLGEKGKIEDKLNRLESSNPNVNDSMSKALGMKPPSPVKAGKKEENLKGRNSINEKSQKKKIGRQESDGSLQGKGTGNDDEKVISPDVVTSCSSTKATEPDVLSGGNLGSTGSSDGKGGNLGNKGRTFGTNQANLGNNNKGHLGTYEKNIGILNLEENGNLGKKGMTSSVKKIEDNKKTNKNSEGMLKSFTGKGSFESIGGLGDKKGNSKRILGVNGNSGVKEDEALEDDGKKENLERNESHEEKGGNNTKDKTKPPTMNKGKVVIRPSSIVAKAATFVDRKKSPTYGVKSVTSGLKTPPSPSGSNKSVGGVAGTKSSVTGGSTKNFVGSGAVTKEMVNKVDKNLGSPVKKAASSKTNVASLQQKFEPKFINMNAGKNVKKPGGNFMKTISKFQHKQQYRTYYEVPKGSQCKKREVKNFQNLWIMQFASYTPNVVTMG</sequence>
<feature type="binding site" evidence="9">
    <location>
        <position position="348"/>
    </location>
    <ligand>
        <name>Zn(2+)</name>
        <dbReference type="ChEBI" id="CHEBI:29105"/>
        <note>catalytic</note>
    </ligand>
</feature>
<dbReference type="InterPro" id="IPR001762">
    <property type="entry name" value="Disintegrin_dom"/>
</dbReference>
<keyword evidence="5" id="KW-0472">Membrane</keyword>
<feature type="region of interest" description="Disordered" evidence="10">
    <location>
        <begin position="1417"/>
        <end position="1544"/>
    </location>
</feature>
<feature type="compositionally biased region" description="Basic and acidic residues" evidence="10">
    <location>
        <begin position="1623"/>
        <end position="1657"/>
    </location>
</feature>
<dbReference type="PROSITE" id="PS50214">
    <property type="entry name" value="DISINTEGRIN_2"/>
    <property type="match status" value="1"/>
</dbReference>
<feature type="binding site" evidence="9">
    <location>
        <position position="338"/>
    </location>
    <ligand>
        <name>Zn(2+)</name>
        <dbReference type="ChEBI" id="CHEBI:29105"/>
        <note>catalytic</note>
    </ligand>
</feature>
<dbReference type="PROSITE" id="PS50215">
    <property type="entry name" value="ADAM_MEPRO"/>
    <property type="match status" value="1"/>
</dbReference>
<keyword evidence="8" id="KW-0245">EGF-like domain</keyword>
<feature type="disulfide bond" evidence="9">
    <location>
        <begin position="313"/>
        <end position="393"/>
    </location>
</feature>
<dbReference type="GO" id="GO:0004222">
    <property type="term" value="F:metalloendopeptidase activity"/>
    <property type="evidence" value="ECO:0007669"/>
    <property type="project" value="InterPro"/>
</dbReference>
<keyword evidence="4" id="KW-0378">Hydrolase</keyword>
<gene>
    <name evidence="14" type="ORF">KQX54_019031</name>
</gene>
<feature type="disulfide bond" evidence="8">
    <location>
        <begin position="666"/>
        <end position="675"/>
    </location>
</feature>
<keyword evidence="15" id="KW-1185">Reference proteome</keyword>
<dbReference type="FunFam" id="4.10.70.10:FF:000001">
    <property type="entry name" value="Disintegrin and metalloproteinase domain-containing protein 22"/>
    <property type="match status" value="1"/>
</dbReference>
<evidence type="ECO:0000259" key="12">
    <source>
        <dbReference type="PROSITE" id="PS50214"/>
    </source>
</evidence>
<feature type="compositionally biased region" description="Low complexity" evidence="10">
    <location>
        <begin position="1092"/>
        <end position="1111"/>
    </location>
</feature>
<proteinExistence type="predicted"/>
<feature type="region of interest" description="Disordered" evidence="10">
    <location>
        <begin position="1029"/>
        <end position="1057"/>
    </location>
</feature>
<feature type="disulfide bond" evidence="7">
    <location>
        <begin position="464"/>
        <end position="484"/>
    </location>
</feature>
<evidence type="ECO:0000256" key="1">
    <source>
        <dbReference type="ARBA" id="ARBA00004167"/>
    </source>
</evidence>
<dbReference type="Pfam" id="PF01421">
    <property type="entry name" value="Reprolysin"/>
    <property type="match status" value="1"/>
</dbReference>
<dbReference type="SUPFAM" id="SSF55486">
    <property type="entry name" value="Metalloproteases ('zincins'), catalytic domain"/>
    <property type="match status" value="1"/>
</dbReference>
<evidence type="ECO:0000259" key="13">
    <source>
        <dbReference type="PROSITE" id="PS50215"/>
    </source>
</evidence>
<keyword evidence="2" id="KW-0812">Transmembrane</keyword>
<protein>
    <recommendedName>
        <fullName evidence="16">Disintegrin and metalloproteinase domain-containing protein 12</fullName>
    </recommendedName>
</protein>
<feature type="compositionally biased region" description="Pro residues" evidence="10">
    <location>
        <begin position="1035"/>
        <end position="1053"/>
    </location>
</feature>
<dbReference type="FunFam" id="3.40.390.10:FF:000002">
    <property type="entry name" value="Disintegrin and metalloproteinase domain-containing protein 22"/>
    <property type="match status" value="1"/>
</dbReference>
<dbReference type="CDD" id="cd04269">
    <property type="entry name" value="ZnMc_adamalysin_II_like"/>
    <property type="match status" value="1"/>
</dbReference>
<dbReference type="SMART" id="SM00608">
    <property type="entry name" value="ACR"/>
    <property type="match status" value="1"/>
</dbReference>
<evidence type="ECO:0000256" key="10">
    <source>
        <dbReference type="SAM" id="MobiDB-lite"/>
    </source>
</evidence>
<feature type="compositionally biased region" description="Polar residues" evidence="10">
    <location>
        <begin position="1417"/>
        <end position="1428"/>
    </location>
</feature>
<dbReference type="InterPro" id="IPR034027">
    <property type="entry name" value="Reprolysin_adamalysin"/>
</dbReference>
<organism evidence="14 15">
    <name type="scientific">Cotesia glomerata</name>
    <name type="common">Lepidopteran parasitic wasp</name>
    <name type="synonym">Apanteles glomeratus</name>
    <dbReference type="NCBI Taxonomy" id="32391"/>
    <lineage>
        <taxon>Eukaryota</taxon>
        <taxon>Metazoa</taxon>
        <taxon>Ecdysozoa</taxon>
        <taxon>Arthropoda</taxon>
        <taxon>Hexapoda</taxon>
        <taxon>Insecta</taxon>
        <taxon>Pterygota</taxon>
        <taxon>Neoptera</taxon>
        <taxon>Endopterygota</taxon>
        <taxon>Hymenoptera</taxon>
        <taxon>Apocrita</taxon>
        <taxon>Ichneumonoidea</taxon>
        <taxon>Braconidae</taxon>
        <taxon>Microgastrinae</taxon>
        <taxon>Cotesia</taxon>
    </lineage>
</organism>
<comment type="subcellular location">
    <subcellularLocation>
        <location evidence="1">Membrane</location>
        <topology evidence="1">Single-pass membrane protein</topology>
    </subcellularLocation>
</comment>
<keyword evidence="3" id="KW-1133">Transmembrane helix</keyword>
<accession>A0AAV7IT43</accession>
<evidence type="ECO:0000313" key="15">
    <source>
        <dbReference type="Proteomes" id="UP000826195"/>
    </source>
</evidence>
<keyword evidence="4" id="KW-0482">Metalloprotease</keyword>
<dbReference type="Proteomes" id="UP000826195">
    <property type="component" value="Unassembled WGS sequence"/>
</dbReference>
<evidence type="ECO:0000256" key="7">
    <source>
        <dbReference type="PROSITE-ProRule" id="PRU00068"/>
    </source>
</evidence>
<dbReference type="SMART" id="SM00050">
    <property type="entry name" value="DISIN"/>
    <property type="match status" value="1"/>
</dbReference>
<keyword evidence="6 8" id="KW-1015">Disulfide bond</keyword>
<dbReference type="GO" id="GO:0046872">
    <property type="term" value="F:metal ion binding"/>
    <property type="evidence" value="ECO:0007669"/>
    <property type="project" value="UniProtKB-KW"/>
</dbReference>
<dbReference type="PROSITE" id="PS01186">
    <property type="entry name" value="EGF_2"/>
    <property type="match status" value="1"/>
</dbReference>
<feature type="region of interest" description="Disordered" evidence="10">
    <location>
        <begin position="1560"/>
        <end position="1664"/>
    </location>
</feature>
<dbReference type="Pfam" id="PF08516">
    <property type="entry name" value="ADAM_CR"/>
    <property type="match status" value="1"/>
</dbReference>
<evidence type="ECO:0000256" key="8">
    <source>
        <dbReference type="PROSITE-ProRule" id="PRU00076"/>
    </source>
</evidence>
<evidence type="ECO:0008006" key="16">
    <source>
        <dbReference type="Google" id="ProtNLM"/>
    </source>
</evidence>
<evidence type="ECO:0000259" key="11">
    <source>
        <dbReference type="PROSITE" id="PS50026"/>
    </source>
</evidence>
<dbReference type="InterPro" id="IPR036436">
    <property type="entry name" value="Disintegrin_dom_sf"/>
</dbReference>
<feature type="domain" description="EGF-like" evidence="11">
    <location>
        <begin position="644"/>
        <end position="676"/>
    </location>
</feature>
<feature type="region of interest" description="Disordered" evidence="10">
    <location>
        <begin position="1689"/>
        <end position="1726"/>
    </location>
</feature>
<feature type="domain" description="Disintegrin" evidence="12">
    <location>
        <begin position="404"/>
        <end position="492"/>
    </location>
</feature>
<reference evidence="14 15" key="1">
    <citation type="journal article" date="2021" name="J. Hered.">
        <title>A chromosome-level genome assembly of the parasitoid wasp, Cotesia glomerata (Hymenoptera: Braconidae).</title>
        <authorList>
            <person name="Pinto B.J."/>
            <person name="Weis J.J."/>
            <person name="Gamble T."/>
            <person name="Ode P.J."/>
            <person name="Paul R."/>
            <person name="Zaspel J.M."/>
        </authorList>
    </citation>
    <scope>NUCLEOTIDE SEQUENCE [LARGE SCALE GENOMIC DNA]</scope>
    <source>
        <strain evidence="14">CgM1</strain>
    </source>
</reference>
<feature type="region of interest" description="Disordered" evidence="10">
    <location>
        <begin position="1075"/>
        <end position="1111"/>
    </location>
</feature>
<dbReference type="GO" id="GO:0006509">
    <property type="term" value="P:membrane protein ectodomain proteolysis"/>
    <property type="evidence" value="ECO:0007669"/>
    <property type="project" value="TreeGrafter"/>
</dbReference>
<comment type="caution">
    <text evidence="8">Lacks conserved residue(s) required for the propagation of feature annotation.</text>
</comment>
<feature type="region of interest" description="Disordered" evidence="10">
    <location>
        <begin position="941"/>
        <end position="966"/>
    </location>
</feature>
<dbReference type="PANTHER" id="PTHR11905">
    <property type="entry name" value="ADAM A DISINTEGRIN AND METALLOPROTEASE DOMAIN"/>
    <property type="match status" value="1"/>
</dbReference>
<feature type="active site" evidence="9">
    <location>
        <position position="339"/>
    </location>
</feature>
<evidence type="ECO:0000256" key="3">
    <source>
        <dbReference type="ARBA" id="ARBA00022989"/>
    </source>
</evidence>
<dbReference type="Gene3D" id="3.40.390.10">
    <property type="entry name" value="Collagenase (Catalytic Domain)"/>
    <property type="match status" value="1"/>
</dbReference>
<feature type="compositionally biased region" description="Polar residues" evidence="10">
    <location>
        <begin position="1222"/>
        <end position="1233"/>
    </location>
</feature>
<name>A0AAV7IT43_COTGL</name>
<feature type="compositionally biased region" description="Pro residues" evidence="10">
    <location>
        <begin position="950"/>
        <end position="960"/>
    </location>
</feature>
<dbReference type="InterPro" id="IPR006586">
    <property type="entry name" value="ADAM_Cys-rich"/>
</dbReference>
<dbReference type="InterPro" id="IPR024079">
    <property type="entry name" value="MetalloPept_cat_dom_sf"/>
</dbReference>
<dbReference type="EMBL" id="JAHXZJ010001119">
    <property type="protein sequence ID" value="KAH0555454.1"/>
    <property type="molecule type" value="Genomic_DNA"/>
</dbReference>
<comment type="caution">
    <text evidence="14">The sequence shown here is derived from an EMBL/GenBank/DDBJ whole genome shotgun (WGS) entry which is preliminary data.</text>
</comment>
<dbReference type="InterPro" id="IPR000742">
    <property type="entry name" value="EGF"/>
</dbReference>
<evidence type="ECO:0000256" key="5">
    <source>
        <dbReference type="ARBA" id="ARBA00023136"/>
    </source>
</evidence>
<dbReference type="InterPro" id="IPR001590">
    <property type="entry name" value="Peptidase_M12B"/>
</dbReference>
<evidence type="ECO:0000256" key="4">
    <source>
        <dbReference type="ARBA" id="ARBA00023049"/>
    </source>
</evidence>
<dbReference type="PROSITE" id="PS50026">
    <property type="entry name" value="EGF_3"/>
    <property type="match status" value="1"/>
</dbReference>
<feature type="disulfide bond" evidence="9">
    <location>
        <begin position="355"/>
        <end position="360"/>
    </location>
</feature>
<dbReference type="SUPFAM" id="SSF57552">
    <property type="entry name" value="Blood coagulation inhibitor (disintegrin)"/>
    <property type="match status" value="1"/>
</dbReference>
<feature type="compositionally biased region" description="Polar residues" evidence="10">
    <location>
        <begin position="1490"/>
        <end position="1499"/>
    </location>
</feature>
<feature type="compositionally biased region" description="Polar residues" evidence="10">
    <location>
        <begin position="1717"/>
        <end position="1726"/>
    </location>
</feature>
<dbReference type="PANTHER" id="PTHR11905:SF159">
    <property type="entry name" value="ADAM METALLOPROTEASE"/>
    <property type="match status" value="1"/>
</dbReference>
<keyword evidence="9" id="KW-0479">Metal-binding</keyword>
<dbReference type="InterPro" id="IPR002870">
    <property type="entry name" value="Peptidase_M12B_N"/>
</dbReference>
<feature type="disulfide bond" evidence="9">
    <location>
        <begin position="353"/>
        <end position="377"/>
    </location>
</feature>
<evidence type="ECO:0000256" key="2">
    <source>
        <dbReference type="ARBA" id="ARBA00022692"/>
    </source>
</evidence>
<evidence type="ECO:0000256" key="9">
    <source>
        <dbReference type="PROSITE-ProRule" id="PRU00276"/>
    </source>
</evidence>
<dbReference type="Gene3D" id="4.10.70.10">
    <property type="entry name" value="Disintegrin domain"/>
    <property type="match status" value="1"/>
</dbReference>
<evidence type="ECO:0000313" key="14">
    <source>
        <dbReference type="EMBL" id="KAH0555454.1"/>
    </source>
</evidence>
<feature type="region of interest" description="Disordered" evidence="10">
    <location>
        <begin position="1205"/>
        <end position="1249"/>
    </location>
</feature>
<keyword evidence="9" id="KW-0862">Zinc</keyword>
<feature type="disulfide bond" evidence="8">
    <location>
        <begin position="648"/>
        <end position="658"/>
    </location>
</feature>
<feature type="domain" description="Peptidase M12B" evidence="13">
    <location>
        <begin position="202"/>
        <end position="398"/>
    </location>
</feature>
<dbReference type="Pfam" id="PF00200">
    <property type="entry name" value="Disintegrin"/>
    <property type="match status" value="1"/>
</dbReference>
<feature type="binding site" evidence="9">
    <location>
        <position position="342"/>
    </location>
    <ligand>
        <name>Zn(2+)</name>
        <dbReference type="ChEBI" id="CHEBI:29105"/>
        <note>catalytic</note>
    </ligand>
</feature>
<keyword evidence="4" id="KW-0645">Protease</keyword>
<dbReference type="Pfam" id="PF01562">
    <property type="entry name" value="Pep_M12B_propep"/>
    <property type="match status" value="1"/>
</dbReference>
<dbReference type="GO" id="GO:0016020">
    <property type="term" value="C:membrane"/>
    <property type="evidence" value="ECO:0007669"/>
    <property type="project" value="UniProtKB-SubCell"/>
</dbReference>
<feature type="compositionally biased region" description="Polar residues" evidence="10">
    <location>
        <begin position="1530"/>
        <end position="1542"/>
    </location>
</feature>